<dbReference type="Gene3D" id="3.80.10.10">
    <property type="entry name" value="Ribonuclease Inhibitor"/>
    <property type="match status" value="2"/>
</dbReference>
<evidence type="ECO:0000256" key="2">
    <source>
        <dbReference type="ARBA" id="ARBA00022737"/>
    </source>
</evidence>
<evidence type="ECO:0000313" key="3">
    <source>
        <dbReference type="EMBL" id="CAH1100284.1"/>
    </source>
</evidence>
<dbReference type="OrthoDB" id="1053178at2759"/>
<dbReference type="AlphaFoldDB" id="A0A9P0CJI0"/>
<organism evidence="3 4">
    <name type="scientific">Psylliodes chrysocephalus</name>
    <dbReference type="NCBI Taxonomy" id="3402493"/>
    <lineage>
        <taxon>Eukaryota</taxon>
        <taxon>Metazoa</taxon>
        <taxon>Ecdysozoa</taxon>
        <taxon>Arthropoda</taxon>
        <taxon>Hexapoda</taxon>
        <taxon>Insecta</taxon>
        <taxon>Pterygota</taxon>
        <taxon>Neoptera</taxon>
        <taxon>Endopterygota</taxon>
        <taxon>Coleoptera</taxon>
        <taxon>Polyphaga</taxon>
        <taxon>Cucujiformia</taxon>
        <taxon>Chrysomeloidea</taxon>
        <taxon>Chrysomelidae</taxon>
        <taxon>Galerucinae</taxon>
        <taxon>Alticini</taxon>
        <taxon>Psylliodes</taxon>
    </lineage>
</organism>
<dbReference type="SMART" id="SM00369">
    <property type="entry name" value="LRR_TYP"/>
    <property type="match status" value="5"/>
</dbReference>
<keyword evidence="1" id="KW-0433">Leucine-rich repeat</keyword>
<dbReference type="SUPFAM" id="SSF52058">
    <property type="entry name" value="L domain-like"/>
    <property type="match status" value="1"/>
</dbReference>
<keyword evidence="2" id="KW-0677">Repeat</keyword>
<dbReference type="InterPro" id="IPR050216">
    <property type="entry name" value="LRR_domain-containing"/>
</dbReference>
<dbReference type="InterPro" id="IPR032675">
    <property type="entry name" value="LRR_dom_sf"/>
</dbReference>
<name>A0A9P0CJI0_9CUCU</name>
<proteinExistence type="predicted"/>
<protein>
    <recommendedName>
        <fullName evidence="5">Leucine-rich repeat-containing protein 58</fullName>
    </recommendedName>
</protein>
<dbReference type="InterPro" id="IPR001611">
    <property type="entry name" value="Leu-rich_rpt"/>
</dbReference>
<dbReference type="PANTHER" id="PTHR48051:SF1">
    <property type="entry name" value="RAS SUPPRESSOR PROTEIN 1"/>
    <property type="match status" value="1"/>
</dbReference>
<dbReference type="PANTHER" id="PTHR48051">
    <property type="match status" value="1"/>
</dbReference>
<sequence length="360" mass="41189">MDNYTSDSSDSEQGIKVIDYAYLLLNAEETDKKLQEYFDEKKSFLLVEKQILHHNQLPTLPEAIFKFSNTRILDISNTGITTLPDVFKYLPNITSLIAKNNLITSKSLPKTFSKTTTLKELNLSGNMLCHFPEQILEFAALRFLYLGGNGMLEISKNIWRLQNLQMLSFGGNKLTEVPSALGWLEHLQALVLCDNEIESLPANIANLRKLKSLFLHKNKLRTLPPELVALRNLNELSLRDNPLVVRFVSEMSYNPASLLELSARSVKLYNIFYEPDDIPHTLRNYINTAHHCVNPHCKGVYFDNRVEHIKFVDFCGKYRIPLLQYLCSTKCASTASTRDCKEDVNERSSQSYMMKKVLLG</sequence>
<dbReference type="InterPro" id="IPR003591">
    <property type="entry name" value="Leu-rich_rpt_typical-subtyp"/>
</dbReference>
<dbReference type="Pfam" id="PF13855">
    <property type="entry name" value="LRR_8"/>
    <property type="match status" value="1"/>
</dbReference>
<accession>A0A9P0CJI0</accession>
<keyword evidence="4" id="KW-1185">Reference proteome</keyword>
<reference evidence="3" key="1">
    <citation type="submission" date="2022-01" db="EMBL/GenBank/DDBJ databases">
        <authorList>
            <person name="King R."/>
        </authorList>
    </citation>
    <scope>NUCLEOTIDE SEQUENCE</scope>
</reference>
<dbReference type="GO" id="GO:0005737">
    <property type="term" value="C:cytoplasm"/>
    <property type="evidence" value="ECO:0007669"/>
    <property type="project" value="TreeGrafter"/>
</dbReference>
<gene>
    <name evidence="3" type="ORF">PSYICH_LOCUS1461</name>
</gene>
<evidence type="ECO:0000313" key="4">
    <source>
        <dbReference type="Proteomes" id="UP001153636"/>
    </source>
</evidence>
<dbReference type="EMBL" id="OV651822">
    <property type="protein sequence ID" value="CAH1100284.1"/>
    <property type="molecule type" value="Genomic_DNA"/>
</dbReference>
<evidence type="ECO:0008006" key="5">
    <source>
        <dbReference type="Google" id="ProtNLM"/>
    </source>
</evidence>
<dbReference type="Proteomes" id="UP001153636">
    <property type="component" value="Chromosome 10"/>
</dbReference>
<evidence type="ECO:0000256" key="1">
    <source>
        <dbReference type="ARBA" id="ARBA00022614"/>
    </source>
</evidence>